<dbReference type="SUPFAM" id="SSF51735">
    <property type="entry name" value="NAD(P)-binding Rossmann-fold domains"/>
    <property type="match status" value="1"/>
</dbReference>
<dbReference type="InterPro" id="IPR036291">
    <property type="entry name" value="NAD(P)-bd_dom_sf"/>
</dbReference>
<dbReference type="PIRSF" id="PIRSF001439">
    <property type="entry name" value="CryM"/>
    <property type="match status" value="1"/>
</dbReference>
<name>A0A326UAE6_THEHA</name>
<organism evidence="1 2">
    <name type="scientific">Thermosporothrix hazakensis</name>
    <dbReference type="NCBI Taxonomy" id="644383"/>
    <lineage>
        <taxon>Bacteria</taxon>
        <taxon>Bacillati</taxon>
        <taxon>Chloroflexota</taxon>
        <taxon>Ktedonobacteria</taxon>
        <taxon>Ktedonobacterales</taxon>
        <taxon>Thermosporotrichaceae</taxon>
        <taxon>Thermosporothrix</taxon>
    </lineage>
</organism>
<dbReference type="InterPro" id="IPR003462">
    <property type="entry name" value="ODC_Mu_crystall"/>
</dbReference>
<protein>
    <submittedName>
        <fullName evidence="1">Ornithine cyclodeaminase</fullName>
    </submittedName>
</protein>
<dbReference type="PANTHER" id="PTHR13812:SF19">
    <property type="entry name" value="KETIMINE REDUCTASE MU-CRYSTALLIN"/>
    <property type="match status" value="1"/>
</dbReference>
<reference evidence="1 2" key="1">
    <citation type="submission" date="2018-06" db="EMBL/GenBank/DDBJ databases">
        <title>Genomic Encyclopedia of Archaeal and Bacterial Type Strains, Phase II (KMG-II): from individual species to whole genera.</title>
        <authorList>
            <person name="Goeker M."/>
        </authorList>
    </citation>
    <scope>NUCLEOTIDE SEQUENCE [LARGE SCALE GENOMIC DNA]</scope>
    <source>
        <strain evidence="1 2">ATCC BAA-1881</strain>
    </source>
</reference>
<keyword evidence="2" id="KW-1185">Reference proteome</keyword>
<dbReference type="Proteomes" id="UP000248806">
    <property type="component" value="Unassembled WGS sequence"/>
</dbReference>
<dbReference type="Gene3D" id="3.40.50.720">
    <property type="entry name" value="NAD(P)-binding Rossmann-like Domain"/>
    <property type="match status" value="1"/>
</dbReference>
<dbReference type="OrthoDB" id="9792005at2"/>
<accession>A0A326UAE6</accession>
<dbReference type="Pfam" id="PF02423">
    <property type="entry name" value="OCD_Mu_crystall"/>
    <property type="match status" value="1"/>
</dbReference>
<dbReference type="GO" id="GO:0005737">
    <property type="term" value="C:cytoplasm"/>
    <property type="evidence" value="ECO:0007669"/>
    <property type="project" value="TreeGrafter"/>
</dbReference>
<dbReference type="RefSeq" id="WP_111321664.1">
    <property type="nucleotide sequence ID" value="NZ_BIFX01000001.1"/>
</dbReference>
<sequence length="320" mass="34898">MALILREDDVRSLLSMHDTVAVLEEAFNAQSQGMVVNQPRSRIMIPNGVLNTQAAAAPTFGVLGYKTYTAFREGVRSVVLLFSAHDGSLLAIIEAEWLGAMRTGAASALATKYLARPDAHIVGLIGAGKQAVTQLMGVCSLLPALSTVLVYCRQQSVRELFCQEMSHLLNLDVRPVLTAKEAVEYADILITATTSRYPVFEGAWLKPGCHINAIGSNWAQRRELDSATIQHCSLVVTDSLEQACVEAGDLIIPANEGLFDLSEVHELSEIVSIDIPWRETPDAITLYKGIGIALEDIITAAHVYYCARQHNRGEEIQLIL</sequence>
<comment type="caution">
    <text evidence="1">The sequence shown here is derived from an EMBL/GenBank/DDBJ whole genome shotgun (WGS) entry which is preliminary data.</text>
</comment>
<evidence type="ECO:0000313" key="2">
    <source>
        <dbReference type="Proteomes" id="UP000248806"/>
    </source>
</evidence>
<proteinExistence type="predicted"/>
<dbReference type="EMBL" id="QKUF01000005">
    <property type="protein sequence ID" value="PZW32124.1"/>
    <property type="molecule type" value="Genomic_DNA"/>
</dbReference>
<gene>
    <name evidence="1" type="ORF">EI42_02151</name>
</gene>
<evidence type="ECO:0000313" key="1">
    <source>
        <dbReference type="EMBL" id="PZW32124.1"/>
    </source>
</evidence>
<dbReference type="InterPro" id="IPR023401">
    <property type="entry name" value="ODC_N"/>
</dbReference>
<dbReference type="AlphaFoldDB" id="A0A326UAE6"/>
<dbReference type="Gene3D" id="3.30.1780.10">
    <property type="entry name" value="ornithine cyclodeaminase, domain 1"/>
    <property type="match status" value="1"/>
</dbReference>
<dbReference type="PANTHER" id="PTHR13812">
    <property type="entry name" value="KETIMINE REDUCTASE MU-CRYSTALLIN"/>
    <property type="match status" value="1"/>
</dbReference>